<protein>
    <submittedName>
        <fullName evidence="2">Uncharacterized protein</fullName>
    </submittedName>
</protein>
<evidence type="ECO:0000313" key="3">
    <source>
        <dbReference type="Proteomes" id="UP000027138"/>
    </source>
</evidence>
<dbReference type="GO" id="GO:0055037">
    <property type="term" value="C:recycling endosome"/>
    <property type="evidence" value="ECO:0007669"/>
    <property type="project" value="TreeGrafter"/>
</dbReference>
<accession>A0A067KD83</accession>
<dbReference type="PANTHER" id="PTHR32059:SF0">
    <property type="entry name" value="RAB11-BINDING PROTEIN RELCH"/>
    <property type="match status" value="1"/>
</dbReference>
<keyword evidence="3" id="KW-1185">Reference proteome</keyword>
<name>A0A067KD83_JATCU</name>
<dbReference type="GO" id="GO:0005802">
    <property type="term" value="C:trans-Golgi network"/>
    <property type="evidence" value="ECO:0007669"/>
    <property type="project" value="InterPro"/>
</dbReference>
<feature type="coiled-coil region" evidence="1">
    <location>
        <begin position="38"/>
        <end position="92"/>
    </location>
</feature>
<evidence type="ECO:0000256" key="1">
    <source>
        <dbReference type="SAM" id="Coils"/>
    </source>
</evidence>
<evidence type="ECO:0000313" key="2">
    <source>
        <dbReference type="EMBL" id="KDP32988.1"/>
    </source>
</evidence>
<dbReference type="Proteomes" id="UP000027138">
    <property type="component" value="Unassembled WGS sequence"/>
</dbReference>
<dbReference type="OrthoDB" id="1695393at2759"/>
<dbReference type="STRING" id="180498.A0A067KD83"/>
<dbReference type="InterPro" id="IPR040362">
    <property type="entry name" value="RELCH"/>
</dbReference>
<dbReference type="AlphaFoldDB" id="A0A067KD83"/>
<keyword evidence="1" id="KW-0175">Coiled coil</keyword>
<reference evidence="2 3" key="1">
    <citation type="journal article" date="2014" name="PLoS ONE">
        <title>Global Analysis of Gene Expression Profiles in Physic Nut (Jatropha curcas L.) Seedlings Exposed to Salt Stress.</title>
        <authorList>
            <person name="Zhang L."/>
            <person name="Zhang C."/>
            <person name="Wu P."/>
            <person name="Chen Y."/>
            <person name="Li M."/>
            <person name="Jiang H."/>
            <person name="Wu G."/>
        </authorList>
    </citation>
    <scope>NUCLEOTIDE SEQUENCE [LARGE SCALE GENOMIC DNA]</scope>
    <source>
        <strain evidence="3">cv. GZQX0401</strain>
        <tissue evidence="2">Young leaves</tissue>
    </source>
</reference>
<dbReference type="PANTHER" id="PTHR32059">
    <property type="entry name" value="RAB11-BINDING PROTEIN RELCH"/>
    <property type="match status" value="1"/>
</dbReference>
<dbReference type="GO" id="GO:0032367">
    <property type="term" value="P:intracellular cholesterol transport"/>
    <property type="evidence" value="ECO:0007669"/>
    <property type="project" value="InterPro"/>
</dbReference>
<organism evidence="2 3">
    <name type="scientific">Jatropha curcas</name>
    <name type="common">Barbados nut</name>
    <dbReference type="NCBI Taxonomy" id="180498"/>
    <lineage>
        <taxon>Eukaryota</taxon>
        <taxon>Viridiplantae</taxon>
        <taxon>Streptophyta</taxon>
        <taxon>Embryophyta</taxon>
        <taxon>Tracheophyta</taxon>
        <taxon>Spermatophyta</taxon>
        <taxon>Magnoliopsida</taxon>
        <taxon>eudicotyledons</taxon>
        <taxon>Gunneridae</taxon>
        <taxon>Pentapetalae</taxon>
        <taxon>rosids</taxon>
        <taxon>fabids</taxon>
        <taxon>Malpighiales</taxon>
        <taxon>Euphorbiaceae</taxon>
        <taxon>Crotonoideae</taxon>
        <taxon>Jatropheae</taxon>
        <taxon>Jatropha</taxon>
    </lineage>
</organism>
<sequence length="109" mass="12828">MAVFDSDMKGDPFVIDQNLDVWQNTPAYVPDALRHYSYQFLSSTSQAAEEKIAMLRENESLKKVCDKLNREKEKLLKNKDFVDKTLEALQKDLKEKTFLLFPTWRCYSK</sequence>
<proteinExistence type="predicted"/>
<dbReference type="EMBL" id="KK914568">
    <property type="protein sequence ID" value="KDP32988.1"/>
    <property type="molecule type" value="Genomic_DNA"/>
</dbReference>
<gene>
    <name evidence="2" type="ORF">JCGZ_13019</name>
</gene>